<proteinExistence type="predicted"/>
<evidence type="ECO:0000313" key="1">
    <source>
        <dbReference type="EMBL" id="MER6616314.1"/>
    </source>
</evidence>
<keyword evidence="2" id="KW-1185">Reference proteome</keyword>
<dbReference type="RefSeq" id="WP_351977690.1">
    <property type="nucleotide sequence ID" value="NZ_JBEPBX010000023.1"/>
</dbReference>
<evidence type="ECO:0000313" key="2">
    <source>
        <dbReference type="Proteomes" id="UP001445472"/>
    </source>
</evidence>
<organism evidence="1 2">
    <name type="scientific">Streptomyces xantholiticus</name>
    <dbReference type="NCBI Taxonomy" id="68285"/>
    <lineage>
        <taxon>Bacteria</taxon>
        <taxon>Bacillati</taxon>
        <taxon>Actinomycetota</taxon>
        <taxon>Actinomycetes</taxon>
        <taxon>Kitasatosporales</taxon>
        <taxon>Streptomycetaceae</taxon>
        <taxon>Streptomyces</taxon>
    </lineage>
</organism>
<reference evidence="1 2" key="1">
    <citation type="submission" date="2024-06" db="EMBL/GenBank/DDBJ databases">
        <title>The Natural Products Discovery Center: Release of the First 8490 Sequenced Strains for Exploring Actinobacteria Biosynthetic Diversity.</title>
        <authorList>
            <person name="Kalkreuter E."/>
            <person name="Kautsar S.A."/>
            <person name="Yang D."/>
            <person name="Bader C.D."/>
            <person name="Teijaro C.N."/>
            <person name="Fluegel L."/>
            <person name="Davis C.M."/>
            <person name="Simpson J.R."/>
            <person name="Lauterbach L."/>
            <person name="Steele A.D."/>
            <person name="Gui C."/>
            <person name="Meng S."/>
            <person name="Li G."/>
            <person name="Viehrig K."/>
            <person name="Ye F."/>
            <person name="Su P."/>
            <person name="Kiefer A.F."/>
            <person name="Nichols A."/>
            <person name="Cepeda A.J."/>
            <person name="Yan W."/>
            <person name="Fan B."/>
            <person name="Jiang Y."/>
            <person name="Adhikari A."/>
            <person name="Zheng C.-J."/>
            <person name="Schuster L."/>
            <person name="Cowan T.M."/>
            <person name="Smanski M.J."/>
            <person name="Chevrette M.G."/>
            <person name="De Carvalho L.P.S."/>
            <person name="Shen B."/>
        </authorList>
    </citation>
    <scope>NUCLEOTIDE SEQUENCE [LARGE SCALE GENOMIC DNA]</scope>
    <source>
        <strain evidence="1 2">NPDC000837</strain>
    </source>
</reference>
<sequence>MKGLLHAVSTTATPWGWLHWSEVQAMRVDETAWVEAWKRVHDLDRPLLPPPLPENVQVLLAKARPLLVSSRGVGVFSRIATPFLDVVPLHRRRDDILLPET</sequence>
<gene>
    <name evidence="1" type="ORF">ABT276_23665</name>
</gene>
<accession>A0ABV1UZV0</accession>
<dbReference type="EMBL" id="JBEPBX010000023">
    <property type="protein sequence ID" value="MER6616314.1"/>
    <property type="molecule type" value="Genomic_DNA"/>
</dbReference>
<protein>
    <submittedName>
        <fullName evidence="1">Uncharacterized protein</fullName>
    </submittedName>
</protein>
<name>A0ABV1UZV0_9ACTN</name>
<dbReference type="Proteomes" id="UP001445472">
    <property type="component" value="Unassembled WGS sequence"/>
</dbReference>
<comment type="caution">
    <text evidence="1">The sequence shown here is derived from an EMBL/GenBank/DDBJ whole genome shotgun (WGS) entry which is preliminary data.</text>
</comment>